<protein>
    <submittedName>
        <fullName evidence="1">Uncharacterized protein</fullName>
    </submittedName>
</protein>
<evidence type="ECO:0000313" key="2">
    <source>
        <dbReference type="Proteomes" id="UP001178461"/>
    </source>
</evidence>
<organism evidence="1 2">
    <name type="scientific">Podarcis lilfordi</name>
    <name type="common">Lilford's wall lizard</name>
    <dbReference type="NCBI Taxonomy" id="74358"/>
    <lineage>
        <taxon>Eukaryota</taxon>
        <taxon>Metazoa</taxon>
        <taxon>Chordata</taxon>
        <taxon>Craniata</taxon>
        <taxon>Vertebrata</taxon>
        <taxon>Euteleostomi</taxon>
        <taxon>Lepidosauria</taxon>
        <taxon>Squamata</taxon>
        <taxon>Bifurcata</taxon>
        <taxon>Unidentata</taxon>
        <taxon>Episquamata</taxon>
        <taxon>Laterata</taxon>
        <taxon>Lacertibaenia</taxon>
        <taxon>Lacertidae</taxon>
        <taxon>Podarcis</taxon>
    </lineage>
</organism>
<dbReference type="EMBL" id="OX395126">
    <property type="protein sequence ID" value="CAI5764628.1"/>
    <property type="molecule type" value="Genomic_DNA"/>
</dbReference>
<dbReference type="AlphaFoldDB" id="A0AA35JTV7"/>
<evidence type="ECO:0000313" key="1">
    <source>
        <dbReference type="EMBL" id="CAI5764628.1"/>
    </source>
</evidence>
<name>A0AA35JTV7_9SAUR</name>
<proteinExistence type="predicted"/>
<reference evidence="1" key="1">
    <citation type="submission" date="2022-12" db="EMBL/GenBank/DDBJ databases">
        <authorList>
            <person name="Alioto T."/>
            <person name="Alioto T."/>
            <person name="Gomez Garrido J."/>
        </authorList>
    </citation>
    <scope>NUCLEOTIDE SEQUENCE</scope>
</reference>
<gene>
    <name evidence="1" type="ORF">PODLI_1B021415</name>
</gene>
<sequence length="73" mass="7869">MALTSLLPPRGGLWAGREGRHFRGGCNCNSRGGVGGCAETSLLLLPGTDSRLLRPGRRGHSWECMTTCPQWCI</sequence>
<dbReference type="Proteomes" id="UP001178461">
    <property type="component" value="Chromosome 1"/>
</dbReference>
<keyword evidence="2" id="KW-1185">Reference proteome</keyword>
<accession>A0AA35JTV7</accession>